<dbReference type="EMBL" id="JBHSFI010000004">
    <property type="protein sequence ID" value="MFC4629025.1"/>
    <property type="molecule type" value="Genomic_DNA"/>
</dbReference>
<name>A0ABV9HHH0_9MICO</name>
<evidence type="ECO:0000313" key="2">
    <source>
        <dbReference type="Proteomes" id="UP001596011"/>
    </source>
</evidence>
<keyword evidence="2" id="KW-1185">Reference proteome</keyword>
<proteinExistence type="predicted"/>
<comment type="caution">
    <text evidence="1">The sequence shown here is derived from an EMBL/GenBank/DDBJ whole genome shotgun (WGS) entry which is preliminary data.</text>
</comment>
<sequence length="116" mass="13184">MVREAAVPRPIKKNEYTIVFASKQAQKGWTDVAATKRNALADAWDFLTRTPHASSPTCHQLKFELATVERAGQVHDRWQYELPGGARIWFYVTKDEPAAGVVYILDVHTHHPNETK</sequence>
<accession>A0ABV9HHH0</accession>
<organism evidence="1 2">
    <name type="scientific">Promicromonospora alba</name>
    <dbReference type="NCBI Taxonomy" id="1616110"/>
    <lineage>
        <taxon>Bacteria</taxon>
        <taxon>Bacillati</taxon>
        <taxon>Actinomycetota</taxon>
        <taxon>Actinomycetes</taxon>
        <taxon>Micrococcales</taxon>
        <taxon>Promicromonosporaceae</taxon>
        <taxon>Promicromonospora</taxon>
    </lineage>
</organism>
<dbReference type="Proteomes" id="UP001596011">
    <property type="component" value="Unassembled WGS sequence"/>
</dbReference>
<evidence type="ECO:0000313" key="1">
    <source>
        <dbReference type="EMBL" id="MFC4629025.1"/>
    </source>
</evidence>
<dbReference type="RefSeq" id="WP_377135708.1">
    <property type="nucleotide sequence ID" value="NZ_JBHSFI010000004.1"/>
</dbReference>
<gene>
    <name evidence="1" type="ORF">ACFO6V_12335</name>
</gene>
<reference evidence="2" key="1">
    <citation type="journal article" date="2019" name="Int. J. Syst. Evol. Microbiol.">
        <title>The Global Catalogue of Microorganisms (GCM) 10K type strain sequencing project: providing services to taxonomists for standard genome sequencing and annotation.</title>
        <authorList>
            <consortium name="The Broad Institute Genomics Platform"/>
            <consortium name="The Broad Institute Genome Sequencing Center for Infectious Disease"/>
            <person name="Wu L."/>
            <person name="Ma J."/>
        </authorList>
    </citation>
    <scope>NUCLEOTIDE SEQUENCE [LARGE SCALE GENOMIC DNA]</scope>
    <source>
        <strain evidence="2">CCUG 42722</strain>
    </source>
</reference>
<protein>
    <submittedName>
        <fullName evidence="1">Uncharacterized protein</fullName>
    </submittedName>
</protein>